<sequence length="326" mass="34578">MRSRVSITAAIGILLLLQGIVLSVLIGAKDIPFDDVLHALFEYQGTLHDQLIRNVRLPRALSALLCGGLLAASGVMMQGILRNPIAEPSILGITQGSVLFVACASVFPLFAAVGNFWMALLGAGCSGLVLFLFAVKNAGRQDVSRILLAGTAFSMFFLSTASLTALVQNRSQELAFWIAGGFRQADWGAVIGLGVVTLFCMSVFLRLSGRVNLLSLGDEAAISLGVDASGLKKQVILAMIPLCAMCVAVAGNIGFVGLFVPHILRRVLSRDIRYLLPLSFLYGGVMLVFADIAARTLSAPYELPVGLFTAILGIPVFLLLVRKEGG</sequence>
<dbReference type="CDD" id="cd06550">
    <property type="entry name" value="TM_ABC_iron-siderophores_like"/>
    <property type="match status" value="1"/>
</dbReference>
<evidence type="ECO:0000256" key="5">
    <source>
        <dbReference type="ARBA" id="ARBA00022692"/>
    </source>
</evidence>
<organism evidence="9 10">
    <name type="scientific">Clostridium innocuum</name>
    <dbReference type="NCBI Taxonomy" id="1522"/>
    <lineage>
        <taxon>Bacteria</taxon>
        <taxon>Bacillati</taxon>
        <taxon>Bacillota</taxon>
        <taxon>Clostridia</taxon>
        <taxon>Eubacteriales</taxon>
        <taxon>Clostridiaceae</taxon>
        <taxon>Clostridium</taxon>
    </lineage>
</organism>
<feature type="transmembrane region" description="Helical" evidence="8">
    <location>
        <begin position="301"/>
        <end position="321"/>
    </location>
</feature>
<feature type="transmembrane region" description="Helical" evidence="8">
    <location>
        <begin position="60"/>
        <end position="77"/>
    </location>
</feature>
<dbReference type="AlphaFoldDB" id="A0A3E2W5C8"/>
<dbReference type="Pfam" id="PF01032">
    <property type="entry name" value="FecCD"/>
    <property type="match status" value="1"/>
</dbReference>
<dbReference type="OrthoDB" id="9792889at2"/>
<reference evidence="9 10" key="1">
    <citation type="submission" date="2018-08" db="EMBL/GenBank/DDBJ databases">
        <title>A genome reference for cultivated species of the human gut microbiota.</title>
        <authorList>
            <person name="Zou Y."/>
            <person name="Xue W."/>
            <person name="Luo G."/>
        </authorList>
    </citation>
    <scope>NUCLEOTIDE SEQUENCE [LARGE SCALE GENOMIC DNA]</scope>
    <source>
        <strain evidence="9 10">OF01-2LB</strain>
    </source>
</reference>
<keyword evidence="4" id="KW-1003">Cell membrane</keyword>
<feature type="transmembrane region" description="Helical" evidence="8">
    <location>
        <begin position="89"/>
        <end position="110"/>
    </location>
</feature>
<dbReference type="InterPro" id="IPR000522">
    <property type="entry name" value="ABC_transptr_permease_BtuC"/>
</dbReference>
<feature type="transmembrane region" description="Helical" evidence="8">
    <location>
        <begin position="272"/>
        <end position="294"/>
    </location>
</feature>
<evidence type="ECO:0000256" key="8">
    <source>
        <dbReference type="SAM" id="Phobius"/>
    </source>
</evidence>
<feature type="transmembrane region" description="Helical" evidence="8">
    <location>
        <begin position="187"/>
        <end position="207"/>
    </location>
</feature>
<evidence type="ECO:0000256" key="1">
    <source>
        <dbReference type="ARBA" id="ARBA00004651"/>
    </source>
</evidence>
<comment type="similarity">
    <text evidence="2">Belongs to the binding-protein-dependent transport system permease family. FecCD subfamily.</text>
</comment>
<dbReference type="GO" id="GO:0022857">
    <property type="term" value="F:transmembrane transporter activity"/>
    <property type="evidence" value="ECO:0007669"/>
    <property type="project" value="InterPro"/>
</dbReference>
<comment type="caution">
    <text evidence="9">The sequence shown here is derived from an EMBL/GenBank/DDBJ whole genome shotgun (WGS) entry which is preliminary data.</text>
</comment>
<feature type="transmembrane region" description="Helical" evidence="8">
    <location>
        <begin position="235"/>
        <end position="260"/>
    </location>
</feature>
<evidence type="ECO:0000256" key="7">
    <source>
        <dbReference type="ARBA" id="ARBA00023136"/>
    </source>
</evidence>
<dbReference type="InterPro" id="IPR037294">
    <property type="entry name" value="ABC_BtuC-like"/>
</dbReference>
<keyword evidence="6 8" id="KW-1133">Transmembrane helix</keyword>
<keyword evidence="3" id="KW-0813">Transport</keyword>
<dbReference type="SUPFAM" id="SSF81345">
    <property type="entry name" value="ABC transporter involved in vitamin B12 uptake, BtuC"/>
    <property type="match status" value="1"/>
</dbReference>
<dbReference type="Proteomes" id="UP000260025">
    <property type="component" value="Unassembled WGS sequence"/>
</dbReference>
<dbReference type="GO" id="GO:0033214">
    <property type="term" value="P:siderophore-iron import into cell"/>
    <property type="evidence" value="ECO:0007669"/>
    <property type="project" value="TreeGrafter"/>
</dbReference>
<name>A0A3E2W5C8_CLOIN</name>
<dbReference type="RefSeq" id="WP_117441568.1">
    <property type="nucleotide sequence ID" value="NZ_JAKNHC010000002.1"/>
</dbReference>
<dbReference type="PANTHER" id="PTHR30472">
    <property type="entry name" value="FERRIC ENTEROBACTIN TRANSPORT SYSTEM PERMEASE PROTEIN"/>
    <property type="match status" value="1"/>
</dbReference>
<evidence type="ECO:0000256" key="4">
    <source>
        <dbReference type="ARBA" id="ARBA00022475"/>
    </source>
</evidence>
<evidence type="ECO:0000313" key="10">
    <source>
        <dbReference type="Proteomes" id="UP000260025"/>
    </source>
</evidence>
<dbReference type="EMBL" id="QVEV01000001">
    <property type="protein sequence ID" value="RGC19093.1"/>
    <property type="molecule type" value="Genomic_DNA"/>
</dbReference>
<feature type="transmembrane region" description="Helical" evidence="8">
    <location>
        <begin position="116"/>
        <end position="135"/>
    </location>
</feature>
<keyword evidence="5 8" id="KW-0812">Transmembrane</keyword>
<evidence type="ECO:0000256" key="2">
    <source>
        <dbReference type="ARBA" id="ARBA00007935"/>
    </source>
</evidence>
<protein>
    <submittedName>
        <fullName evidence="9">Iron ABC transporter permease</fullName>
    </submittedName>
</protein>
<evidence type="ECO:0000313" key="9">
    <source>
        <dbReference type="EMBL" id="RGC19093.1"/>
    </source>
</evidence>
<gene>
    <name evidence="9" type="ORF">DXA38_00980</name>
</gene>
<evidence type="ECO:0000256" key="6">
    <source>
        <dbReference type="ARBA" id="ARBA00022989"/>
    </source>
</evidence>
<evidence type="ECO:0000256" key="3">
    <source>
        <dbReference type="ARBA" id="ARBA00022448"/>
    </source>
</evidence>
<dbReference type="Gene3D" id="1.10.3470.10">
    <property type="entry name" value="ABC transporter involved in vitamin B12 uptake, BtuC"/>
    <property type="match status" value="1"/>
</dbReference>
<proteinExistence type="inferred from homology"/>
<dbReference type="PANTHER" id="PTHR30472:SF1">
    <property type="entry name" value="FE(3+) DICITRATE TRANSPORT SYSTEM PERMEASE PROTEIN FECC-RELATED"/>
    <property type="match status" value="1"/>
</dbReference>
<feature type="transmembrane region" description="Helical" evidence="8">
    <location>
        <begin position="147"/>
        <end position="167"/>
    </location>
</feature>
<keyword evidence="7 8" id="KW-0472">Membrane</keyword>
<dbReference type="GO" id="GO:0005886">
    <property type="term" value="C:plasma membrane"/>
    <property type="evidence" value="ECO:0007669"/>
    <property type="project" value="UniProtKB-SubCell"/>
</dbReference>
<comment type="subcellular location">
    <subcellularLocation>
        <location evidence="1">Cell membrane</location>
        <topology evidence="1">Multi-pass membrane protein</topology>
    </subcellularLocation>
</comment>
<dbReference type="FunFam" id="1.10.3470.10:FF:000001">
    <property type="entry name" value="Vitamin B12 ABC transporter permease BtuC"/>
    <property type="match status" value="1"/>
</dbReference>
<accession>A0A3E2W5C8</accession>